<evidence type="ECO:0000256" key="1">
    <source>
        <dbReference type="SAM" id="Coils"/>
    </source>
</evidence>
<accession>A0ABW1CG67</accession>
<feature type="coiled-coil region" evidence="1">
    <location>
        <begin position="206"/>
        <end position="233"/>
    </location>
</feature>
<feature type="domain" description="CHAT" evidence="2">
    <location>
        <begin position="746"/>
        <end position="1023"/>
    </location>
</feature>
<keyword evidence="4" id="KW-1185">Reference proteome</keyword>
<dbReference type="RefSeq" id="WP_379514256.1">
    <property type="nucleotide sequence ID" value="NZ_JBHSPA010000016.1"/>
</dbReference>
<dbReference type="SUPFAM" id="SSF48452">
    <property type="entry name" value="TPR-like"/>
    <property type="match status" value="1"/>
</dbReference>
<dbReference type="Pfam" id="PF12770">
    <property type="entry name" value="CHAT"/>
    <property type="match status" value="1"/>
</dbReference>
<dbReference type="InterPro" id="IPR011990">
    <property type="entry name" value="TPR-like_helical_dom_sf"/>
</dbReference>
<dbReference type="Proteomes" id="UP001596058">
    <property type="component" value="Unassembled WGS sequence"/>
</dbReference>
<dbReference type="Gene3D" id="1.25.40.10">
    <property type="entry name" value="Tetratricopeptide repeat domain"/>
    <property type="match status" value="2"/>
</dbReference>
<comment type="caution">
    <text evidence="3">The sequence shown here is derived from an EMBL/GenBank/DDBJ whole genome shotgun (WGS) entry which is preliminary data.</text>
</comment>
<evidence type="ECO:0000259" key="2">
    <source>
        <dbReference type="Pfam" id="PF12770"/>
    </source>
</evidence>
<organism evidence="3 4">
    <name type="scientific">Nonomuraea insulae</name>
    <dbReference type="NCBI Taxonomy" id="1616787"/>
    <lineage>
        <taxon>Bacteria</taxon>
        <taxon>Bacillati</taxon>
        <taxon>Actinomycetota</taxon>
        <taxon>Actinomycetes</taxon>
        <taxon>Streptosporangiales</taxon>
        <taxon>Streptosporangiaceae</taxon>
        <taxon>Nonomuraea</taxon>
    </lineage>
</organism>
<protein>
    <submittedName>
        <fullName evidence="3">CHAT domain-containing protein</fullName>
    </submittedName>
</protein>
<keyword evidence="1" id="KW-0175">Coiled coil</keyword>
<evidence type="ECO:0000313" key="4">
    <source>
        <dbReference type="Proteomes" id="UP001596058"/>
    </source>
</evidence>
<reference evidence="4" key="1">
    <citation type="journal article" date="2019" name="Int. J. Syst. Evol. Microbiol.">
        <title>The Global Catalogue of Microorganisms (GCM) 10K type strain sequencing project: providing services to taxonomists for standard genome sequencing and annotation.</title>
        <authorList>
            <consortium name="The Broad Institute Genomics Platform"/>
            <consortium name="The Broad Institute Genome Sequencing Center for Infectious Disease"/>
            <person name="Wu L."/>
            <person name="Ma J."/>
        </authorList>
    </citation>
    <scope>NUCLEOTIDE SEQUENCE [LARGE SCALE GENOMIC DNA]</scope>
    <source>
        <strain evidence="4">CCUG 53903</strain>
    </source>
</reference>
<sequence length="1023" mass="108187">MGQGEQDPLEAVRARLHRHAADDAEAILEPGALKDAGRLLLHVAEQQEDLRALRVAGLLFWHRAQLSDQDDELIPALALLAPVWEHDPRLVPAALDEFFRDQGTEVVRRTDRWHGPAVALSASVERTGDAGSAAIVVGLFRQVLAALPAEDPELAKVMSNLASALQARYEHGGGLDDLDEAIETGRRAFGLFPEGGADRLVPLTALAVALRRRSGLTGRLEELEEAVSLARQAAGATPPGSPAFAERHVNLAVALVFRFEWRAEEADLTEAVALHRLVLADGGAGNPKRATHLCNLATALYTRFDAGGGTADLTAAIEATREAMAVQGLPVPVRAAGELNLCNYLRARFHYSNASEDLDAAVRAGQAAADLLTEHSPTRPAALANLGMALHVRFGRKRAETDLERAIEVLRESATLTPAGHPDLPGRLSSLCNALITSAEHAAGAGNARHGHDIDAAVETGRQAVDAATGHPRRAMYLSNLSNALLSRYELTQDDADLGEAVAVGDRAVAASPPGSPWLAVCLANLAVALRTRFERQGDAGDHDRSVATAERASGMPAGYVAVRIRSAARQGHWAAQAGDWQAGLAGLARAVGLLSGVAPRDLPHDDQEFELARLGGLGSDAAACALNAGDTVAAVRLLERGRGIVLAHAMSDAGSLLDEESWPLDESSIKALAGHGPVALLNVSRFRSDALLLTPEGVLVEPLPTLSPAVVREKVADFLVALETRRLPDATGREREEAELALSGTLAWLWEAVAGPVLERLGITGPVAHERLWWCPSGLLSLLPLHAAGHHDRPGEALSVLDRVISSVTPTLAALAHARRPASGDRTGDLLMVAMPETQGQSALPAVTAEHELLASLFGEAFTALVGPRATAPAVLAAMRGHRRVHIACHAAVDLDNSSRSGLLLGPGGQVTAADLARLRAPGAELAFLAACETARTGPALADEAIHLASALQAAGYRHVVAALWPVIDRPAWYMTRQVYGDLAAHDDLSRLPGTIHAATRRLRDRYRGNPFAWAVYVHMGA</sequence>
<dbReference type="InterPro" id="IPR024983">
    <property type="entry name" value="CHAT_dom"/>
</dbReference>
<gene>
    <name evidence="3" type="ORF">ACFPZ3_12825</name>
</gene>
<name>A0ABW1CG67_9ACTN</name>
<dbReference type="EMBL" id="JBHSPA010000016">
    <property type="protein sequence ID" value="MFC5824735.1"/>
    <property type="molecule type" value="Genomic_DNA"/>
</dbReference>
<evidence type="ECO:0000313" key="3">
    <source>
        <dbReference type="EMBL" id="MFC5824735.1"/>
    </source>
</evidence>
<dbReference type="Pfam" id="PF13374">
    <property type="entry name" value="TPR_10"/>
    <property type="match status" value="2"/>
</dbReference>
<proteinExistence type="predicted"/>